<dbReference type="EMBL" id="CP001821">
    <property type="protein sequence ID" value="ACZ29232.1"/>
    <property type="molecule type" value="Genomic_DNA"/>
</dbReference>
<dbReference type="STRING" id="446471.Xcel_0193"/>
<name>D1BUJ1_XYLCX</name>
<proteinExistence type="predicted"/>
<dbReference type="HOGENOM" id="CLU_173414_0_0_11"/>
<gene>
    <name evidence="1" type="ordered locus">Xcel_0193</name>
</gene>
<reference evidence="1 2" key="2">
    <citation type="journal article" date="2010" name="Stand. Genomic Sci.">
        <title>Complete genome sequence of Xylanimonas cellulosilytica type strain (XIL07).</title>
        <authorList>
            <person name="Foster B."/>
            <person name="Pukall R."/>
            <person name="Abt B."/>
            <person name="Nolan M."/>
            <person name="Glavina Del Rio T."/>
            <person name="Chen F."/>
            <person name="Lucas S."/>
            <person name="Tice H."/>
            <person name="Pitluck S."/>
            <person name="Cheng J.-F."/>
            <person name="Chertkov O."/>
            <person name="Brettin T."/>
            <person name="Han C."/>
            <person name="Detter J.C."/>
            <person name="Bruce D."/>
            <person name="Goodwin L."/>
            <person name="Ivanova N."/>
            <person name="Mavromatis K."/>
            <person name="Pati A."/>
            <person name="Mikhailova N."/>
            <person name="Chen A."/>
            <person name="Palaniappan K."/>
            <person name="Land M."/>
            <person name="Hauser L."/>
            <person name="Chang Y.-J."/>
            <person name="Jeffries C.D."/>
            <person name="Chain P."/>
            <person name="Rohde M."/>
            <person name="Goeker M."/>
            <person name="Bristow J."/>
            <person name="Eisen J.A."/>
            <person name="Markowitz V."/>
            <person name="Hugenholtz P."/>
            <person name="Kyrpides N.C."/>
            <person name="Klenk H.-P."/>
            <person name="Lapidus A."/>
        </authorList>
    </citation>
    <scope>NUCLEOTIDE SEQUENCE [LARGE SCALE GENOMIC DNA]</scope>
    <source>
        <strain evidence="2">DSM 15894 / CECT 5975 / LMG 20990 / XIL07</strain>
    </source>
</reference>
<evidence type="ECO:0000313" key="1">
    <source>
        <dbReference type="EMBL" id="ACZ29232.1"/>
    </source>
</evidence>
<accession>D1BUJ1</accession>
<organism evidence="1 2">
    <name type="scientific">Xylanimonas cellulosilytica (strain DSM 15894 / JCM 12276 / CECT 5975 / KCTC 9989 / LMG 20990 / NBRC 107835 / XIL07)</name>
    <dbReference type="NCBI Taxonomy" id="446471"/>
    <lineage>
        <taxon>Bacteria</taxon>
        <taxon>Bacillati</taxon>
        <taxon>Actinomycetota</taxon>
        <taxon>Actinomycetes</taxon>
        <taxon>Micrococcales</taxon>
        <taxon>Promicromonosporaceae</taxon>
        <taxon>Xylanimonas</taxon>
    </lineage>
</organism>
<dbReference type="AlphaFoldDB" id="D1BUJ1"/>
<sequence>MRVHMRTDAAWGNSGPQGRGVTMDDIDAGSLTIALLTACSEPDGPGIHSRIVQELLDEATADPQLARNVLTTMLTASVVSLRAFTDATHRDREAVLHTLGVGWEKRRLAL</sequence>
<evidence type="ECO:0000313" key="2">
    <source>
        <dbReference type="Proteomes" id="UP000002255"/>
    </source>
</evidence>
<dbReference type="KEGG" id="xce:Xcel_0193"/>
<dbReference type="eggNOG" id="ENOG5030NN5">
    <property type="taxonomic scope" value="Bacteria"/>
</dbReference>
<dbReference type="Proteomes" id="UP000002255">
    <property type="component" value="Chromosome"/>
</dbReference>
<reference evidence="2" key="1">
    <citation type="submission" date="2009-11" db="EMBL/GenBank/DDBJ databases">
        <title>The complete chromosome of Xylanimonas cellulosilytica DSM 15894.</title>
        <authorList>
            <consortium name="US DOE Joint Genome Institute (JGI-PGF)"/>
            <person name="Lucas S."/>
            <person name="Copeland A."/>
            <person name="Lapidus A."/>
            <person name="Glavina del Rio T."/>
            <person name="Dalin E."/>
            <person name="Tice H."/>
            <person name="Bruce D."/>
            <person name="Goodwin L."/>
            <person name="Pitluck S."/>
            <person name="Kyrpides N."/>
            <person name="Mavromatis K."/>
            <person name="Ivanova N."/>
            <person name="Mikhailova N."/>
            <person name="Foster B."/>
            <person name="Clum A."/>
            <person name="Brettin T."/>
            <person name="Detter J.C."/>
            <person name="Han C."/>
            <person name="Larimer F."/>
            <person name="Land M."/>
            <person name="Hauser L."/>
            <person name="Markowitz V."/>
            <person name="Cheng J.F."/>
            <person name="Hugenholtz P."/>
            <person name="Woyke T."/>
            <person name="Wu D."/>
            <person name="Gehrich-Schroeter G."/>
            <person name="Schneider S."/>
            <person name="Pukall S.R."/>
            <person name="Klenk H.P."/>
            <person name="Eisen J.A."/>
        </authorList>
    </citation>
    <scope>NUCLEOTIDE SEQUENCE [LARGE SCALE GENOMIC DNA]</scope>
    <source>
        <strain evidence="2">DSM 15894 / CECT 5975 / LMG 20990 / XIL07</strain>
    </source>
</reference>
<protein>
    <submittedName>
        <fullName evidence="1">Uncharacterized protein</fullName>
    </submittedName>
</protein>
<keyword evidence="2" id="KW-1185">Reference proteome</keyword>